<evidence type="ECO:0000259" key="2">
    <source>
        <dbReference type="Pfam" id="PF13386"/>
    </source>
</evidence>
<feature type="transmembrane region" description="Helical" evidence="1">
    <location>
        <begin position="176"/>
        <end position="199"/>
    </location>
</feature>
<dbReference type="AlphaFoldDB" id="A0A086AAQ6"/>
<dbReference type="EMBL" id="JPRM01000027">
    <property type="protein sequence ID" value="KFF13770.1"/>
    <property type="molecule type" value="Genomic_DNA"/>
</dbReference>
<dbReference type="eggNOG" id="COG2836">
    <property type="taxonomic scope" value="Bacteria"/>
</dbReference>
<dbReference type="STRING" id="991.IW20_16955"/>
<dbReference type="OrthoDB" id="9782403at2"/>
<evidence type="ECO:0000256" key="1">
    <source>
        <dbReference type="SAM" id="Phobius"/>
    </source>
</evidence>
<evidence type="ECO:0000313" key="3">
    <source>
        <dbReference type="EMBL" id="KFF13770.1"/>
    </source>
</evidence>
<keyword evidence="1" id="KW-0812">Transmembrane</keyword>
<dbReference type="InterPro" id="IPR039447">
    <property type="entry name" value="UreH-like_TM_dom"/>
</dbReference>
<dbReference type="Proteomes" id="UP000028712">
    <property type="component" value="Unassembled WGS sequence"/>
</dbReference>
<sequence length="232" mass="26173">MTETLWTLSLTAISISSIHTMSGPDHYLPFIVLSRSRKWSAFKTYMLTIVCGLGHVLSSVILGLIAVFLGWQMNKISWFQDIRGNISGWALLIFGLIYLIYGVWQAYKNKPHKHFDVLGEDVYVFEHKHGEIVMPDKRVKVTPLVLFAIFVMGPSEPLIPLLFFSGTHRSVTEIVVLISVFTVSTVLTMLLMVVLGRYGYSLIQTEKLERYSNAIGGFVITTCAFGMVFLGW</sequence>
<feature type="transmembrane region" description="Helical" evidence="1">
    <location>
        <begin position="211"/>
        <end position="230"/>
    </location>
</feature>
<feature type="transmembrane region" description="Helical" evidence="1">
    <location>
        <begin position="89"/>
        <end position="107"/>
    </location>
</feature>
<reference evidence="3 5" key="1">
    <citation type="submission" date="2014-07" db="EMBL/GenBank/DDBJ databases">
        <title>Genome of Flavobacterium hydatis DSM 2063.</title>
        <authorList>
            <person name="Pipes S.E."/>
            <person name="Stropko S.J."/>
            <person name="Newman J.D."/>
        </authorList>
    </citation>
    <scope>NUCLEOTIDE SEQUENCE [LARGE SCALE GENOMIC DNA]</scope>
    <source>
        <strain evidence="3 5">DSM 2063</strain>
    </source>
</reference>
<feature type="transmembrane region" description="Helical" evidence="1">
    <location>
        <begin position="44"/>
        <end position="69"/>
    </location>
</feature>
<dbReference type="Proteomes" id="UP000198424">
    <property type="component" value="Unassembled WGS sequence"/>
</dbReference>
<name>A0A086AAQ6_FLAHY</name>
<keyword evidence="1" id="KW-0472">Membrane</keyword>
<comment type="caution">
    <text evidence="3">The sequence shown here is derived from an EMBL/GenBank/DDBJ whole genome shotgun (WGS) entry which is preliminary data.</text>
</comment>
<feature type="transmembrane region" description="Helical" evidence="1">
    <location>
        <begin position="144"/>
        <end position="164"/>
    </location>
</feature>
<dbReference type="RefSeq" id="WP_035624715.1">
    <property type="nucleotide sequence ID" value="NZ_JBEWQG010000035.1"/>
</dbReference>
<protein>
    <submittedName>
        <fullName evidence="3">Membrane protein</fullName>
    </submittedName>
</protein>
<evidence type="ECO:0000313" key="4">
    <source>
        <dbReference type="EMBL" id="OXA92443.1"/>
    </source>
</evidence>
<dbReference type="EMBL" id="MUGY01000022">
    <property type="protein sequence ID" value="OXA92443.1"/>
    <property type="molecule type" value="Genomic_DNA"/>
</dbReference>
<evidence type="ECO:0000313" key="6">
    <source>
        <dbReference type="Proteomes" id="UP000198424"/>
    </source>
</evidence>
<keyword evidence="6" id="KW-1185">Reference proteome</keyword>
<dbReference type="Pfam" id="PF13386">
    <property type="entry name" value="DsbD_2"/>
    <property type="match status" value="1"/>
</dbReference>
<reference evidence="4 6" key="2">
    <citation type="submission" date="2016-11" db="EMBL/GenBank/DDBJ databases">
        <title>Whole genomes of Flavobacteriaceae.</title>
        <authorList>
            <person name="Stine C."/>
            <person name="Li C."/>
            <person name="Tadesse D."/>
        </authorList>
    </citation>
    <scope>NUCLEOTIDE SEQUENCE [LARGE SCALE GENOMIC DNA]</scope>
    <source>
        <strain evidence="4 6">ATCC 29551</strain>
    </source>
</reference>
<organism evidence="3 5">
    <name type="scientific">Flavobacterium hydatis</name>
    <name type="common">Cytophaga aquatilis</name>
    <dbReference type="NCBI Taxonomy" id="991"/>
    <lineage>
        <taxon>Bacteria</taxon>
        <taxon>Pseudomonadati</taxon>
        <taxon>Bacteroidota</taxon>
        <taxon>Flavobacteriia</taxon>
        <taxon>Flavobacteriales</taxon>
        <taxon>Flavobacteriaceae</taxon>
        <taxon>Flavobacterium</taxon>
    </lineage>
</organism>
<gene>
    <name evidence="4" type="ORF">B0A62_15565</name>
    <name evidence="3" type="ORF">IW20_16955</name>
</gene>
<feature type="domain" description="Urease accessory protein UreH-like transmembrane" evidence="2">
    <location>
        <begin position="43"/>
        <end position="204"/>
    </location>
</feature>
<proteinExistence type="predicted"/>
<evidence type="ECO:0000313" key="5">
    <source>
        <dbReference type="Proteomes" id="UP000028712"/>
    </source>
</evidence>
<keyword evidence="1" id="KW-1133">Transmembrane helix</keyword>
<accession>A0A086AAQ6</accession>